<comment type="caution">
    <text evidence="2">The sequence shown here is derived from an EMBL/GenBank/DDBJ whole genome shotgun (WGS) entry which is preliminary data.</text>
</comment>
<proteinExistence type="predicted"/>
<dbReference type="AlphaFoldDB" id="A0A1F6WW95"/>
<dbReference type="EMBL" id="MFUU01000009">
    <property type="protein sequence ID" value="OGI86167.1"/>
    <property type="molecule type" value="Genomic_DNA"/>
</dbReference>
<evidence type="ECO:0000313" key="2">
    <source>
        <dbReference type="EMBL" id="OGI86167.1"/>
    </source>
</evidence>
<dbReference type="STRING" id="1801770.A3A01_02595"/>
<keyword evidence="1" id="KW-1133">Transmembrane helix</keyword>
<feature type="transmembrane region" description="Helical" evidence="1">
    <location>
        <begin position="23"/>
        <end position="47"/>
    </location>
</feature>
<gene>
    <name evidence="2" type="ORF">A3A01_02595</name>
</gene>
<name>A0A1F6WW95_9BACT</name>
<evidence type="ECO:0000256" key="1">
    <source>
        <dbReference type="SAM" id="Phobius"/>
    </source>
</evidence>
<protein>
    <submittedName>
        <fullName evidence="2">Uncharacterized protein</fullName>
    </submittedName>
</protein>
<dbReference type="Proteomes" id="UP000179352">
    <property type="component" value="Unassembled WGS sequence"/>
</dbReference>
<reference evidence="2 3" key="1">
    <citation type="journal article" date="2016" name="Nat. Commun.">
        <title>Thousands of microbial genomes shed light on interconnected biogeochemical processes in an aquifer system.</title>
        <authorList>
            <person name="Anantharaman K."/>
            <person name="Brown C.T."/>
            <person name="Hug L.A."/>
            <person name="Sharon I."/>
            <person name="Castelle C.J."/>
            <person name="Probst A.J."/>
            <person name="Thomas B.C."/>
            <person name="Singh A."/>
            <person name="Wilkins M.J."/>
            <person name="Karaoz U."/>
            <person name="Brodie E.L."/>
            <person name="Williams K.H."/>
            <person name="Hubbard S.S."/>
            <person name="Banfield J.F."/>
        </authorList>
    </citation>
    <scope>NUCLEOTIDE SEQUENCE [LARGE SCALE GENOMIC DNA]</scope>
</reference>
<evidence type="ECO:0000313" key="3">
    <source>
        <dbReference type="Proteomes" id="UP000179352"/>
    </source>
</evidence>
<accession>A0A1F6WW95</accession>
<sequence>MQIKFFKRKKSFKKGGLGTSPEFFWDILLFIALAIIILSFIFGFFLFRKINRDTILAVDSISEKSQTINKERIDKVLQYFSDREKKSAEILSFPASVVDPSL</sequence>
<organism evidence="2 3">
    <name type="scientific">Candidatus Nomurabacteria bacterium RIFCSPLOWO2_01_FULL_39_17</name>
    <dbReference type="NCBI Taxonomy" id="1801770"/>
    <lineage>
        <taxon>Bacteria</taxon>
        <taxon>Candidatus Nomuraibacteriota</taxon>
    </lineage>
</organism>
<keyword evidence="1" id="KW-0472">Membrane</keyword>
<keyword evidence="1" id="KW-0812">Transmembrane</keyword>